<sequence>MSIGNPNTRQFYNLPRLPDRSLTTSNYGAASIMQPGNHKNIHQRCGDFIIEIEPYSHHPSGAGPGTMTMTTAVSTPLSSTTTWMSTPASISDGQYLSIEMARRLHDLESYAHHQSEQLKSLLWERDDLKYRNHNLEVRVEMLKEQSNKFDYVFKERESLKVQNESLQNSIQQLQTIATQSNKERDDIRGRYQLLELYLSQVQENLSGHEKLVLELNTAKNQMKEVDVENKSLREEAARLRKQNDNLAAGMGRLQDELNFFVKQRDGLSSEISNLSSKSDSMLAESDRLRQQNSKLISELEAQHKVSERLREQRDELKIQNSTLVSETDRLRNELDKYLNNMIRHRQSDSTASESTVSEFAGSEFGDEDEDCQSTTTVTSTELQNPTSQGNSDAKLQLTDDFSARKTDRGVANNDYEYEDVTETPRDMDSSYTRIGGPNEVLEKLQSQLDELALQRDDLTNENGLLKSQVENLQNERDMIREQCDQMTTKKNSLMVQLEQLQSECAEIRRHRDELISQNDVVTSNFNSLTLQLEHLQSECNHISEHRDEVTGNLKAAVDLNNSLTAQVDAIRKDRDELSRRNVLTTSQVEQLQVKLASFVQQQEDLSNEKSSLISQIEQLRKEHDLVCQQREELSAKDCASSSQLIKLQEELNDLNRKQSELSSQHNEILNKNTAMVSQLEKLQVNYDRVTKERDDLASETTTVSSRMSQLQKELDIVCQNRDESINNNNTLISQIGRLQAELDQITRSRDEVSGKNSELITQLGQVQDELNGVINRQKEEVRSLNSGLTKEINRLSEHCRALNEQNDRLQRQNYDIAAELERLRNLSGNVNAELSEVKNDIPESREKTLSGQSNDEPRVIIQPNDKMENSVKCGQDELKEQMTTIILENDDLRSQQEIGQIQEELEDVKIQRAELRNDQGRKVYEVGIPRRMSLKSQSTPITLTQPRSYQPNQLRNSDSQESLNRTVQVSPYRYSNRISMADRSIPMSTSTVRYSTYTHAQPQQTMEPNVGLSNCPEETIDWDQQASPSSSQQQTYPQRVRPQQLVMQPHLAPAVSPHVIRTSEDSGVFMSQQVHPTPISTPGQTQYYEDQNVSSPSIYKRYSTISQESFGSVPPLKASSSQASIGNVYTSGSINPRYSSVSITSVDPVNQRSSIYNVSKPLPSIPVQEQKPLKSSSESITSKKSIRLPGRLASLRNSKLPKSHKE</sequence>
<keyword evidence="2" id="KW-1185">Reference proteome</keyword>
<name>A0ACA9L8L4_9GLOM</name>
<organism evidence="1 2">
    <name type="scientific">Acaulospora colombiana</name>
    <dbReference type="NCBI Taxonomy" id="27376"/>
    <lineage>
        <taxon>Eukaryota</taxon>
        <taxon>Fungi</taxon>
        <taxon>Fungi incertae sedis</taxon>
        <taxon>Mucoromycota</taxon>
        <taxon>Glomeromycotina</taxon>
        <taxon>Glomeromycetes</taxon>
        <taxon>Diversisporales</taxon>
        <taxon>Acaulosporaceae</taxon>
        <taxon>Acaulospora</taxon>
    </lineage>
</organism>
<accession>A0ACA9L8L4</accession>
<proteinExistence type="predicted"/>
<protein>
    <submittedName>
        <fullName evidence="1">1683_t:CDS:1</fullName>
    </submittedName>
</protein>
<reference evidence="1" key="1">
    <citation type="submission" date="2021-06" db="EMBL/GenBank/DDBJ databases">
        <authorList>
            <person name="Kallberg Y."/>
            <person name="Tangrot J."/>
            <person name="Rosling A."/>
        </authorList>
    </citation>
    <scope>NUCLEOTIDE SEQUENCE</scope>
    <source>
        <strain evidence="1">CL356</strain>
    </source>
</reference>
<dbReference type="Proteomes" id="UP000789525">
    <property type="component" value="Unassembled WGS sequence"/>
</dbReference>
<feature type="non-terminal residue" evidence="1">
    <location>
        <position position="1206"/>
    </location>
</feature>
<dbReference type="EMBL" id="CAJVPT010005128">
    <property type="protein sequence ID" value="CAG8516532.1"/>
    <property type="molecule type" value="Genomic_DNA"/>
</dbReference>
<evidence type="ECO:0000313" key="2">
    <source>
        <dbReference type="Proteomes" id="UP000789525"/>
    </source>
</evidence>
<comment type="caution">
    <text evidence="1">The sequence shown here is derived from an EMBL/GenBank/DDBJ whole genome shotgun (WGS) entry which is preliminary data.</text>
</comment>
<evidence type="ECO:0000313" key="1">
    <source>
        <dbReference type="EMBL" id="CAG8516532.1"/>
    </source>
</evidence>
<gene>
    <name evidence="1" type="ORF">ACOLOM_LOCUS3458</name>
</gene>